<dbReference type="Gene3D" id="3.60.20.10">
    <property type="entry name" value="Glutamine Phosphoribosylpyrophosphate, subunit 1, domain 1"/>
    <property type="match status" value="1"/>
</dbReference>
<feature type="domain" description="Glutamine amidotransferase type-2" evidence="5">
    <location>
        <begin position="2"/>
        <end position="222"/>
    </location>
</feature>
<evidence type="ECO:0000313" key="6">
    <source>
        <dbReference type="EMBL" id="MBW0518321.1"/>
    </source>
</evidence>
<feature type="domain" description="SET" evidence="4">
    <location>
        <begin position="661"/>
        <end position="820"/>
    </location>
</feature>
<evidence type="ECO:0008006" key="8">
    <source>
        <dbReference type="Google" id="ProtNLM"/>
    </source>
</evidence>
<name>A0A9Q3HUH6_9BASI</name>
<dbReference type="InterPro" id="IPR051857">
    <property type="entry name" value="Asn_synthetase_domain"/>
</dbReference>
<reference evidence="6" key="1">
    <citation type="submission" date="2021-03" db="EMBL/GenBank/DDBJ databases">
        <title>Draft genome sequence of rust myrtle Austropuccinia psidii MF-1, a brazilian biotype.</title>
        <authorList>
            <person name="Quecine M.C."/>
            <person name="Pachon D.M.R."/>
            <person name="Bonatelli M.L."/>
            <person name="Correr F.H."/>
            <person name="Franceschini L.M."/>
            <person name="Leite T.F."/>
            <person name="Margarido G.R.A."/>
            <person name="Almeida C.A."/>
            <person name="Ferrarezi J.A."/>
            <person name="Labate C.A."/>
        </authorList>
    </citation>
    <scope>NUCLEOTIDE SEQUENCE</scope>
    <source>
        <strain evidence="6">MF-1</strain>
    </source>
</reference>
<dbReference type="InterPro" id="IPR001962">
    <property type="entry name" value="Asn_synthase"/>
</dbReference>
<accession>A0A9Q3HUH6</accession>
<dbReference type="Gene3D" id="2.170.270.10">
    <property type="entry name" value="SET domain"/>
    <property type="match status" value="1"/>
</dbReference>
<dbReference type="PANTHER" id="PTHR45937:SF1">
    <property type="entry name" value="ASPARAGINE SYNTHETASE DOMAIN-CONTAINING PROTEIN 1"/>
    <property type="match status" value="1"/>
</dbReference>
<dbReference type="EMBL" id="AVOT02026557">
    <property type="protein sequence ID" value="MBW0518321.1"/>
    <property type="molecule type" value="Genomic_DNA"/>
</dbReference>
<dbReference type="CDD" id="cd20071">
    <property type="entry name" value="SET_SMYD"/>
    <property type="match status" value="1"/>
</dbReference>
<keyword evidence="2" id="KW-0061">Asparagine biosynthesis</keyword>
<dbReference type="GO" id="GO:0006529">
    <property type="term" value="P:asparagine biosynthetic process"/>
    <property type="evidence" value="ECO:0007669"/>
    <property type="project" value="UniProtKB-KW"/>
</dbReference>
<organism evidence="6 7">
    <name type="scientific">Austropuccinia psidii MF-1</name>
    <dbReference type="NCBI Taxonomy" id="1389203"/>
    <lineage>
        <taxon>Eukaryota</taxon>
        <taxon>Fungi</taxon>
        <taxon>Dikarya</taxon>
        <taxon>Basidiomycota</taxon>
        <taxon>Pucciniomycotina</taxon>
        <taxon>Pucciniomycetes</taxon>
        <taxon>Pucciniales</taxon>
        <taxon>Sphaerophragmiaceae</taxon>
        <taxon>Austropuccinia</taxon>
    </lineage>
</organism>
<dbReference type="InterPro" id="IPR001214">
    <property type="entry name" value="SET_dom"/>
</dbReference>
<evidence type="ECO:0000259" key="4">
    <source>
        <dbReference type="PROSITE" id="PS50280"/>
    </source>
</evidence>
<dbReference type="GO" id="GO:0004066">
    <property type="term" value="F:asparagine synthase (glutamine-hydrolyzing) activity"/>
    <property type="evidence" value="ECO:0007669"/>
    <property type="project" value="InterPro"/>
</dbReference>
<dbReference type="CDD" id="cd01991">
    <property type="entry name" value="Asn_synthase_B_C"/>
    <property type="match status" value="1"/>
</dbReference>
<evidence type="ECO:0000256" key="2">
    <source>
        <dbReference type="ARBA" id="ARBA00022888"/>
    </source>
</evidence>
<dbReference type="InterPro" id="IPR046341">
    <property type="entry name" value="SET_dom_sf"/>
</dbReference>
<dbReference type="Proteomes" id="UP000765509">
    <property type="component" value="Unassembled WGS sequence"/>
</dbReference>
<dbReference type="Pfam" id="PF00856">
    <property type="entry name" value="SET"/>
    <property type="match status" value="1"/>
</dbReference>
<dbReference type="SMART" id="SM00317">
    <property type="entry name" value="SET"/>
    <property type="match status" value="1"/>
</dbReference>
<evidence type="ECO:0000256" key="1">
    <source>
        <dbReference type="ARBA" id="ARBA00022605"/>
    </source>
</evidence>
<dbReference type="PANTHER" id="PTHR45937">
    <property type="entry name" value="ASPARAGINE SYNTHETASE DOMAIN-CONTAINING PROTEIN 1"/>
    <property type="match status" value="1"/>
</dbReference>
<dbReference type="PROSITE" id="PS50280">
    <property type="entry name" value="SET"/>
    <property type="match status" value="1"/>
</dbReference>
<dbReference type="OrthoDB" id="2500360at2759"/>
<proteinExistence type="predicted"/>
<dbReference type="PROSITE" id="PS51278">
    <property type="entry name" value="GATASE_TYPE_2"/>
    <property type="match status" value="1"/>
</dbReference>
<gene>
    <name evidence="6" type="ORF">O181_058036</name>
</gene>
<keyword evidence="3" id="KW-0315">Glutamine amidotransferase</keyword>
<dbReference type="AlphaFoldDB" id="A0A9Q3HUH6"/>
<dbReference type="InterPro" id="IPR017932">
    <property type="entry name" value="GATase_2_dom"/>
</dbReference>
<keyword evidence="1" id="KW-0028">Amino-acid biosynthesis</keyword>
<dbReference type="SUPFAM" id="SSF52402">
    <property type="entry name" value="Adenine nucleotide alpha hydrolases-like"/>
    <property type="match status" value="1"/>
</dbReference>
<comment type="caution">
    <text evidence="6">The sequence shown here is derived from an EMBL/GenBank/DDBJ whole genome shotgun (WGS) entry which is preliminary data.</text>
</comment>
<dbReference type="Pfam" id="PF13537">
    <property type="entry name" value="GATase_7"/>
    <property type="match status" value="1"/>
</dbReference>
<evidence type="ECO:0000256" key="3">
    <source>
        <dbReference type="ARBA" id="ARBA00022962"/>
    </source>
</evidence>
<dbReference type="InterPro" id="IPR029055">
    <property type="entry name" value="Ntn_hydrolases_N"/>
</dbReference>
<sequence>MCGIGLALQKIPKSNCSPPASQDVDGVLRSIKLAISSRGPDLQTQTTRIVQGMSSEFDLKLWLLGSVLHLRGNSLTAQPITSLSSGSLLLWNGEVFNGLALPQNDNDGQVVFAQLECRASRSVPQVLVDIEGPYAFIYYDAVRQEIWFGRDPLGRRSLMILHQESPHENPIFSLASHFDGQAAIRSTELTTQSLFCIQCSDVKDPFEVREVQRGPLGIFLNRRLPLESDRISLCHLNNKLPPDLTAALSRFRGVLTTSVRRRLDTISNLYRNDEDESSTAILFSGGLDCTTIALIAHSYLPMNESIDLINVAFENPRSLSKFTTETSLTEEHIFSVPDRRTGFSSWRELCDLVPQRTWRFVMVDVWMADYLKYKDQIIQLMRPNFTVMDLSIAAALFFAARGIGKCLVASCPNEQSLAHAYCSPARVYLSGLGADELLAGYSRHRSAFFSPTSWISLIDELQLDIDRIPTRNLGRDDRIISFFGREVRYPFLDKEVINVLADLPVHLKCALELGKGIGDKLLLRLLARELGLKQASKLEKRAIQFGARSAKLEGMEKGTNKLIQSIPDSSQLDFRPVALSLKSTFFTGRQRLTSPQVNLSLAKLTPTQEDRRVGLFPSTLKLSKLFFTSCPAGQTVILGYPSHISLAKTLSEKSQHTFFPAKPYYKMTSILQKGIGMLANCTIPIGTTILSERPVLIMPEQLEAPTRQELDDVHLAAFDELSFEQQLGLSALASATEDDKCQGHPLVNRIWNNEICFPLASKQSPPESPYPYSAVYLTISRFNHSCSPNARWHFDQSTFSLHLCAVRDIAEEEEITVSYIDHLCCRAERQERLYSKWAFECRCPACGLDDNVEKQKSDSRRELLGKDYAYVQDLLKTSMSSYCEDLHKAEKLIERLQSSILLVSQENLHEEYALFGRALAKVYHFIEENKLASATCAKYLAILGAVQGFGSPEWLELKSIMTTQRDNID</sequence>
<dbReference type="SUPFAM" id="SSF82199">
    <property type="entry name" value="SET domain"/>
    <property type="match status" value="1"/>
</dbReference>
<evidence type="ECO:0000259" key="5">
    <source>
        <dbReference type="PROSITE" id="PS51278"/>
    </source>
</evidence>
<dbReference type="InterPro" id="IPR014729">
    <property type="entry name" value="Rossmann-like_a/b/a_fold"/>
</dbReference>
<dbReference type="Gene3D" id="3.40.50.620">
    <property type="entry name" value="HUPs"/>
    <property type="match status" value="1"/>
</dbReference>
<dbReference type="SUPFAM" id="SSF56235">
    <property type="entry name" value="N-terminal nucleophile aminohydrolases (Ntn hydrolases)"/>
    <property type="match status" value="1"/>
</dbReference>
<dbReference type="Pfam" id="PF00733">
    <property type="entry name" value="Asn_synthase"/>
    <property type="match status" value="1"/>
</dbReference>
<evidence type="ECO:0000313" key="7">
    <source>
        <dbReference type="Proteomes" id="UP000765509"/>
    </source>
</evidence>
<keyword evidence="7" id="KW-1185">Reference proteome</keyword>
<protein>
    <recommendedName>
        <fullName evidence="8">Glutamine amidotransferase type-2 domain-containing protein</fullName>
    </recommendedName>
</protein>